<dbReference type="AlphaFoldDB" id="A0A0S7BBY5"/>
<dbReference type="OrthoDB" id="9789927at2"/>
<evidence type="ECO:0000313" key="8">
    <source>
        <dbReference type="Proteomes" id="UP000055060"/>
    </source>
</evidence>
<dbReference type="PANTHER" id="PTHR30482">
    <property type="entry name" value="HIGH-AFFINITY BRANCHED-CHAIN AMINO ACID TRANSPORT SYSTEM PERMEASE"/>
    <property type="match status" value="1"/>
</dbReference>
<dbReference type="EMBL" id="DF967972">
    <property type="protein sequence ID" value="GAP12649.1"/>
    <property type="molecule type" value="Genomic_DNA"/>
</dbReference>
<keyword evidence="8" id="KW-1185">Reference proteome</keyword>
<keyword evidence="3 6" id="KW-0812">Transmembrane</keyword>
<dbReference type="GO" id="GO:0015658">
    <property type="term" value="F:branched-chain amino acid transmembrane transporter activity"/>
    <property type="evidence" value="ECO:0007669"/>
    <property type="project" value="InterPro"/>
</dbReference>
<evidence type="ECO:0000313" key="7">
    <source>
        <dbReference type="EMBL" id="GAP12649.1"/>
    </source>
</evidence>
<evidence type="ECO:0000256" key="6">
    <source>
        <dbReference type="SAM" id="Phobius"/>
    </source>
</evidence>
<evidence type="ECO:0000256" key="1">
    <source>
        <dbReference type="ARBA" id="ARBA00004651"/>
    </source>
</evidence>
<gene>
    <name evidence="7" type="ORF">LARV_00385</name>
</gene>
<feature type="transmembrane region" description="Helical" evidence="6">
    <location>
        <begin position="274"/>
        <end position="297"/>
    </location>
</feature>
<dbReference type="GO" id="GO:0005886">
    <property type="term" value="C:plasma membrane"/>
    <property type="evidence" value="ECO:0007669"/>
    <property type="project" value="UniProtKB-SubCell"/>
</dbReference>
<reference evidence="7" key="1">
    <citation type="submission" date="2015-07" db="EMBL/GenBank/DDBJ databases">
        <title>Draft Genome Sequences of Anaerolinea thermolimosa IMO-1, Bellilinea caldifistulae GOMI-1, Leptolinea tardivitalis YMTK-2, Levilinea saccharolytica KIBI-1,Longilinea arvoryzae KOME-1, Previously Described as Members of the Anaerolineaceae (Chloroflexi).</title>
        <authorList>
            <person name="Sekiguchi Y."/>
            <person name="Ohashi A."/>
            <person name="Matsuura N."/>
            <person name="Tourlousse M.D."/>
        </authorList>
    </citation>
    <scope>NUCLEOTIDE SEQUENCE [LARGE SCALE GENOMIC DNA]</scope>
    <source>
        <strain evidence="7">KOME-1</strain>
    </source>
</reference>
<feature type="transmembrane region" description="Helical" evidence="6">
    <location>
        <begin position="201"/>
        <end position="219"/>
    </location>
</feature>
<dbReference type="InterPro" id="IPR001851">
    <property type="entry name" value="ABC_transp_permease"/>
</dbReference>
<keyword evidence="5 6" id="KW-0472">Membrane</keyword>
<feature type="transmembrane region" description="Helical" evidence="6">
    <location>
        <begin position="29"/>
        <end position="51"/>
    </location>
</feature>
<dbReference type="Pfam" id="PF02653">
    <property type="entry name" value="BPD_transp_2"/>
    <property type="match status" value="1"/>
</dbReference>
<dbReference type="CDD" id="cd06581">
    <property type="entry name" value="TM_PBP1_LivM_like"/>
    <property type="match status" value="1"/>
</dbReference>
<dbReference type="InterPro" id="IPR043428">
    <property type="entry name" value="LivM-like"/>
</dbReference>
<name>A0A0S7BBY5_9CHLR</name>
<evidence type="ECO:0000256" key="2">
    <source>
        <dbReference type="ARBA" id="ARBA00022475"/>
    </source>
</evidence>
<sequence>MLNVLLFLAGVLILMGIYALLTMSVNMQYGYAGLMNFGIVGFVAIGAYTYAIVTRGAPVGQDAYLFYFDQPWWVGFIAAGVVTTIFAFIIGLPTVRVGGDYLLIVTFAFSEVIQDLLSNEAWLTNGTRGYINIEQPFREMIPGQNYQFFLAFLVILIVVLVYLVVQRLGRAPFGRSLRAMRDNEPAALATGKNIFSFKMRAFLVGAAICGFAGAMYSWYMTLALPSLFGMSVTFAAWIAVVIGGTGNNKGAVIGTVVLLGAQQALKFISTTPELTPVVSSVQLILEGLVLIVILRFWPLGLVPEKSPAAPRLKTPAEGSQLAKEEA</sequence>
<dbReference type="PANTHER" id="PTHR30482:SF1">
    <property type="entry name" value="BRANCHED-CHAIN AMINO ACID TRANSPORT PERMEASE PROTEIN LIVM-RELATED"/>
    <property type="match status" value="1"/>
</dbReference>
<evidence type="ECO:0000256" key="4">
    <source>
        <dbReference type="ARBA" id="ARBA00022989"/>
    </source>
</evidence>
<feature type="transmembrane region" description="Helical" evidence="6">
    <location>
        <begin position="72"/>
        <end position="92"/>
    </location>
</feature>
<organism evidence="7">
    <name type="scientific">Longilinea arvoryzae</name>
    <dbReference type="NCBI Taxonomy" id="360412"/>
    <lineage>
        <taxon>Bacteria</taxon>
        <taxon>Bacillati</taxon>
        <taxon>Chloroflexota</taxon>
        <taxon>Anaerolineae</taxon>
        <taxon>Anaerolineales</taxon>
        <taxon>Anaerolineaceae</taxon>
        <taxon>Longilinea</taxon>
    </lineage>
</organism>
<keyword evidence="2" id="KW-1003">Cell membrane</keyword>
<proteinExistence type="predicted"/>
<comment type="subcellular location">
    <subcellularLocation>
        <location evidence="1">Cell membrane</location>
        <topology evidence="1">Multi-pass membrane protein</topology>
    </subcellularLocation>
</comment>
<feature type="transmembrane region" description="Helical" evidence="6">
    <location>
        <begin position="146"/>
        <end position="165"/>
    </location>
</feature>
<protein>
    <submittedName>
        <fullName evidence="7">ABC-type branched-chain amino acid transport system, permease component</fullName>
    </submittedName>
</protein>
<dbReference type="Proteomes" id="UP000055060">
    <property type="component" value="Unassembled WGS sequence"/>
</dbReference>
<accession>A0A0S7BBY5</accession>
<dbReference type="STRING" id="360412.LARV_00385"/>
<evidence type="ECO:0000256" key="3">
    <source>
        <dbReference type="ARBA" id="ARBA00022692"/>
    </source>
</evidence>
<evidence type="ECO:0000256" key="5">
    <source>
        <dbReference type="ARBA" id="ARBA00023136"/>
    </source>
</evidence>
<dbReference type="RefSeq" id="WP_075072059.1">
    <property type="nucleotide sequence ID" value="NZ_DF967972.1"/>
</dbReference>
<keyword evidence="4 6" id="KW-1133">Transmembrane helix</keyword>